<dbReference type="AlphaFoldDB" id="A0A1M5MUX6"/>
<feature type="chain" id="PRO_5009912440" description="Membrane-bound lysozyme-inhibitor of c-type lysozyme" evidence="1">
    <location>
        <begin position="23"/>
        <end position="127"/>
    </location>
</feature>
<proteinExistence type="predicted"/>
<evidence type="ECO:0000313" key="3">
    <source>
        <dbReference type="Proteomes" id="UP000184268"/>
    </source>
</evidence>
<sequence length="127" mass="13574">MFKLVHIAAPASALVLVLGCQAEIEMAPSALDLTCNNEQSFLDLQVQQGGLSYHAGILGKPGTNSQSTIATVRRYQDGWSYYTAEQAGRSQRFHVTTGRVSHSELIDGVEGTSSVFLCTRSVKGLAG</sequence>
<keyword evidence="1" id="KW-0732">Signal</keyword>
<evidence type="ECO:0000313" key="2">
    <source>
        <dbReference type="EMBL" id="SHG81081.1"/>
    </source>
</evidence>
<evidence type="ECO:0008006" key="4">
    <source>
        <dbReference type="Google" id="ProtNLM"/>
    </source>
</evidence>
<accession>A0A1M5MUX6</accession>
<reference evidence="2 3" key="1">
    <citation type="submission" date="2016-11" db="EMBL/GenBank/DDBJ databases">
        <authorList>
            <person name="Jaros S."/>
            <person name="Januszkiewicz K."/>
            <person name="Wedrychowicz H."/>
        </authorList>
    </citation>
    <scope>NUCLEOTIDE SEQUENCE [LARGE SCALE GENOMIC DNA]</scope>
    <source>
        <strain evidence="2 3">DSM 16917</strain>
    </source>
</reference>
<dbReference type="STRING" id="299255.SAMN02745129_0790"/>
<dbReference type="RefSeq" id="WP_067654212.1">
    <property type="nucleotide sequence ID" value="NZ_FQXG01000001.1"/>
</dbReference>
<dbReference type="PROSITE" id="PS51257">
    <property type="entry name" value="PROKAR_LIPOPROTEIN"/>
    <property type="match status" value="1"/>
</dbReference>
<protein>
    <recommendedName>
        <fullName evidence="4">Membrane-bound lysozyme-inhibitor of c-type lysozyme</fullName>
    </recommendedName>
</protein>
<evidence type="ECO:0000256" key="1">
    <source>
        <dbReference type="SAM" id="SignalP"/>
    </source>
</evidence>
<gene>
    <name evidence="2" type="ORF">SAMN02745129_0790</name>
</gene>
<dbReference type="Proteomes" id="UP000184268">
    <property type="component" value="Unassembled WGS sequence"/>
</dbReference>
<keyword evidence="3" id="KW-1185">Reference proteome</keyword>
<dbReference type="EMBL" id="FQXG01000001">
    <property type="protein sequence ID" value="SHG81081.1"/>
    <property type="molecule type" value="Genomic_DNA"/>
</dbReference>
<name>A0A1M5MUX6_9GAMM</name>
<organism evidence="2 3">
    <name type="scientific">Ferrimonas marina</name>
    <dbReference type="NCBI Taxonomy" id="299255"/>
    <lineage>
        <taxon>Bacteria</taxon>
        <taxon>Pseudomonadati</taxon>
        <taxon>Pseudomonadota</taxon>
        <taxon>Gammaproteobacteria</taxon>
        <taxon>Alteromonadales</taxon>
        <taxon>Ferrimonadaceae</taxon>
        <taxon>Ferrimonas</taxon>
    </lineage>
</organism>
<feature type="signal peptide" evidence="1">
    <location>
        <begin position="1"/>
        <end position="22"/>
    </location>
</feature>